<dbReference type="InterPro" id="IPR042230">
    <property type="entry name" value="CusF_sf"/>
</dbReference>
<dbReference type="RefSeq" id="WP_052813383.1">
    <property type="nucleotide sequence ID" value="NZ_CP045858.1"/>
</dbReference>
<accession>A0A9X7V5K8</accession>
<sequence>MTRRNSYYSAIVAIGFASGLHAATFEAVGTISDVQLGRNLIVVDRQAYSLPNKTLLGGSPAILQLKPGYLVGFSGTEASPHSIIDSLYLYPESVRVVEQREQSQ</sequence>
<organism evidence="2 3">
    <name type="scientific">Stutzerimonas balearica</name>
    <dbReference type="NCBI Taxonomy" id="74829"/>
    <lineage>
        <taxon>Bacteria</taxon>
        <taxon>Pseudomonadati</taxon>
        <taxon>Pseudomonadota</taxon>
        <taxon>Gammaproteobacteria</taxon>
        <taxon>Pseudomonadales</taxon>
        <taxon>Pseudomonadaceae</taxon>
        <taxon>Stutzerimonas</taxon>
    </lineage>
</organism>
<dbReference type="Pfam" id="PF14481">
    <property type="entry name" value="Fimbrial_PilY2"/>
    <property type="match status" value="1"/>
</dbReference>
<evidence type="ECO:0000313" key="3">
    <source>
        <dbReference type="Proteomes" id="UP000595933"/>
    </source>
</evidence>
<dbReference type="Gene3D" id="2.40.50.320">
    <property type="entry name" value="Copper binding periplasmic protein CusF"/>
    <property type="match status" value="1"/>
</dbReference>
<reference evidence="2 3" key="1">
    <citation type="submission" date="2020-12" db="EMBL/GenBank/DDBJ databases">
        <title>FDA dAtabase for Regulatory Grade micrObial Sequences (FDA-ARGOS): Supporting development and validation of Infectious Disease Dx tests.</title>
        <authorList>
            <person name="Sproer C."/>
            <person name="Gronow S."/>
            <person name="Severitt S."/>
            <person name="Schroder I."/>
            <person name="Tallon L."/>
            <person name="Sadzewicz L."/>
            <person name="Zhao X."/>
            <person name="Boylan J."/>
            <person name="Ott S."/>
            <person name="Bowen H."/>
            <person name="Vavikolanu K."/>
            <person name="Mehta A."/>
            <person name="Aluvathingal J."/>
            <person name="Nadendla S."/>
            <person name="Lowell S."/>
            <person name="Myers T."/>
            <person name="Yan Y."/>
            <person name="Sichtig H."/>
        </authorList>
    </citation>
    <scope>NUCLEOTIDE SEQUENCE [LARGE SCALE GENOMIC DNA]</scope>
    <source>
        <strain evidence="2 3">FDAARGOS_1013</strain>
    </source>
</reference>
<feature type="chain" id="PRO_5040736721" evidence="1">
    <location>
        <begin position="23"/>
        <end position="104"/>
    </location>
</feature>
<evidence type="ECO:0000256" key="1">
    <source>
        <dbReference type="SAM" id="SignalP"/>
    </source>
</evidence>
<feature type="signal peptide" evidence="1">
    <location>
        <begin position="1"/>
        <end position="22"/>
    </location>
</feature>
<proteinExistence type="predicted"/>
<evidence type="ECO:0000313" key="2">
    <source>
        <dbReference type="EMBL" id="QQN52408.1"/>
    </source>
</evidence>
<name>A0A9X7V5K8_9GAMM</name>
<protein>
    <submittedName>
        <fullName evidence="2">PilY2 family type 4a fimbrial biogenesis protein</fullName>
    </submittedName>
</protein>
<keyword evidence="1" id="KW-0732">Signal</keyword>
<gene>
    <name evidence="2" type="ORF">I6H70_08320</name>
</gene>
<dbReference type="InterPro" id="IPR029497">
    <property type="entry name" value="Fimbrial_PilY2"/>
</dbReference>
<dbReference type="Proteomes" id="UP000595933">
    <property type="component" value="Chromosome"/>
</dbReference>
<dbReference type="AlphaFoldDB" id="A0A9X7V5K8"/>
<dbReference type="EMBL" id="CP067013">
    <property type="protein sequence ID" value="QQN52408.1"/>
    <property type="molecule type" value="Genomic_DNA"/>
</dbReference>